<name>A0A556PDZ9_9BACI</name>
<dbReference type="EMBL" id="VMHE01000018">
    <property type="protein sequence ID" value="TSJ62578.1"/>
    <property type="molecule type" value="Genomic_DNA"/>
</dbReference>
<reference evidence="1 2" key="1">
    <citation type="submission" date="2019-07" db="EMBL/GenBank/DDBJ databases">
        <title>Allobacillus sp. nov. SKP isolated from shrimp paste of Euphausiacea.</title>
        <authorList>
            <person name="Kanchanasin P."/>
            <person name="Tanasupawat S."/>
            <person name="Shi W."/>
            <person name="Wu L."/>
            <person name="Ma J."/>
        </authorList>
    </citation>
    <scope>NUCLEOTIDE SEQUENCE [LARGE SCALE GENOMIC DNA]</scope>
    <source>
        <strain evidence="1 2">SKP4-8</strain>
    </source>
</reference>
<gene>
    <name evidence="1" type="ORF">FPQ13_09700</name>
</gene>
<dbReference type="RefSeq" id="WP_144089143.1">
    <property type="nucleotide sequence ID" value="NZ_VMHE01000018.1"/>
</dbReference>
<dbReference type="SUPFAM" id="SSF51556">
    <property type="entry name" value="Metallo-dependent hydrolases"/>
    <property type="match status" value="1"/>
</dbReference>
<dbReference type="AlphaFoldDB" id="A0A556PDZ9"/>
<evidence type="ECO:0000313" key="2">
    <source>
        <dbReference type="Proteomes" id="UP000316425"/>
    </source>
</evidence>
<organism evidence="1 2">
    <name type="scientific">Allobacillus salarius</name>
    <dbReference type="NCBI Taxonomy" id="1955272"/>
    <lineage>
        <taxon>Bacteria</taxon>
        <taxon>Bacillati</taxon>
        <taxon>Bacillota</taxon>
        <taxon>Bacilli</taxon>
        <taxon>Bacillales</taxon>
        <taxon>Bacillaceae</taxon>
        <taxon>Allobacillus</taxon>
    </lineage>
</organism>
<dbReference type="PANTHER" id="PTHR10443:SF12">
    <property type="entry name" value="DIPEPTIDASE"/>
    <property type="match status" value="1"/>
</dbReference>
<dbReference type="Pfam" id="PF01244">
    <property type="entry name" value="Peptidase_M19"/>
    <property type="match status" value="1"/>
</dbReference>
<dbReference type="OrthoDB" id="9804920at2"/>
<evidence type="ECO:0000313" key="1">
    <source>
        <dbReference type="EMBL" id="TSJ62578.1"/>
    </source>
</evidence>
<comment type="caution">
    <text evidence="1">The sequence shown here is derived from an EMBL/GenBank/DDBJ whole genome shotgun (WGS) entry which is preliminary data.</text>
</comment>
<dbReference type="InterPro" id="IPR032466">
    <property type="entry name" value="Metal_Hydrolase"/>
</dbReference>
<dbReference type="PROSITE" id="PS51365">
    <property type="entry name" value="RENAL_DIPEPTIDASE_2"/>
    <property type="match status" value="1"/>
</dbReference>
<accession>A0A556PDZ9</accession>
<dbReference type="GO" id="GO:0006508">
    <property type="term" value="P:proteolysis"/>
    <property type="evidence" value="ECO:0007669"/>
    <property type="project" value="InterPro"/>
</dbReference>
<dbReference type="InterPro" id="IPR008257">
    <property type="entry name" value="Pept_M19"/>
</dbReference>
<dbReference type="PANTHER" id="PTHR10443">
    <property type="entry name" value="MICROSOMAL DIPEPTIDASE"/>
    <property type="match status" value="1"/>
</dbReference>
<dbReference type="GO" id="GO:0070573">
    <property type="term" value="F:metallodipeptidase activity"/>
    <property type="evidence" value="ECO:0007669"/>
    <property type="project" value="InterPro"/>
</dbReference>
<dbReference type="Proteomes" id="UP000316425">
    <property type="component" value="Unassembled WGS sequence"/>
</dbReference>
<sequence>MNDLIKEIHEEAFIIDAHYDLLFDVVEQRALGRTKVIETDHLPNFKKGGFNLIISSIFVDDAFIPEMVLRKALNQVSALYAEIDESPDELMLCKSYEDILEAKHAGKVGIMLSFEGVEPLHQDLSLLRVFYELGVRFVGLTWSRRNFAADGCHFTMEEEDRGGGLTQFGEALVKEAERLGMIIDVSHINDRGFEDVMRFTEGPVIASHSNSREVGLIPRNLTDEQLKKIAERGGVAGINILSRIASGKADQGDVELLADHIEHFKQTVGIEHIGLGLDCCDMLRKYFPPSDDGAFAFDILHHQTLEKLTEKLLDRGFEKEEIVKIYGGNWLKVYGKVF</sequence>
<dbReference type="Gene3D" id="3.20.20.140">
    <property type="entry name" value="Metal-dependent hydrolases"/>
    <property type="match status" value="1"/>
</dbReference>
<keyword evidence="2" id="KW-1185">Reference proteome</keyword>
<protein>
    <submittedName>
        <fullName evidence="1">Membrane dipeptidase</fullName>
    </submittedName>
</protein>
<dbReference type="CDD" id="cd01301">
    <property type="entry name" value="rDP_like"/>
    <property type="match status" value="1"/>
</dbReference>
<proteinExistence type="predicted"/>